<accession>A0A026W7Q3</accession>
<protein>
    <submittedName>
        <fullName evidence="1">Uncharacterized protein</fullName>
    </submittedName>
</protein>
<evidence type="ECO:0000313" key="1">
    <source>
        <dbReference type="EMBL" id="EZA52102.1"/>
    </source>
</evidence>
<dbReference type="OMA" id="ISTTDRM"/>
<evidence type="ECO:0000313" key="2">
    <source>
        <dbReference type="Proteomes" id="UP000053097"/>
    </source>
</evidence>
<gene>
    <name evidence="1" type="ORF">X777_09110</name>
</gene>
<proteinExistence type="predicted"/>
<name>A0A026W7Q3_OOCBI</name>
<dbReference type="AlphaFoldDB" id="A0A026W7Q3"/>
<reference evidence="1 2" key="1">
    <citation type="journal article" date="2014" name="Curr. Biol.">
        <title>The genome of the clonal raider ant Cerapachys biroi.</title>
        <authorList>
            <person name="Oxley P.R."/>
            <person name="Ji L."/>
            <person name="Fetter-Pruneda I."/>
            <person name="McKenzie S.K."/>
            <person name="Li C."/>
            <person name="Hu H."/>
            <person name="Zhang G."/>
            <person name="Kronauer D.J."/>
        </authorList>
    </citation>
    <scope>NUCLEOTIDE SEQUENCE [LARGE SCALE GENOMIC DNA]</scope>
</reference>
<dbReference type="EMBL" id="KK107353">
    <property type="protein sequence ID" value="EZA52102.1"/>
    <property type="molecule type" value="Genomic_DNA"/>
</dbReference>
<sequence length="134" mass="14416">MLPSLLEELGYFPTDIQRGLINGRILYVQSKTSTYKYFRVIYPISTVDRENRASEASCGCHSRLASGQRCNDPGCNLSGVTSLGALPCPRTSGPTPSALSCALVQPVALMVPDGPRERIAVCRDALPNGPHAPR</sequence>
<dbReference type="Proteomes" id="UP000053097">
    <property type="component" value="Unassembled WGS sequence"/>
</dbReference>
<organism evidence="1 2">
    <name type="scientific">Ooceraea biroi</name>
    <name type="common">Clonal raider ant</name>
    <name type="synonym">Cerapachys biroi</name>
    <dbReference type="NCBI Taxonomy" id="2015173"/>
    <lineage>
        <taxon>Eukaryota</taxon>
        <taxon>Metazoa</taxon>
        <taxon>Ecdysozoa</taxon>
        <taxon>Arthropoda</taxon>
        <taxon>Hexapoda</taxon>
        <taxon>Insecta</taxon>
        <taxon>Pterygota</taxon>
        <taxon>Neoptera</taxon>
        <taxon>Endopterygota</taxon>
        <taxon>Hymenoptera</taxon>
        <taxon>Apocrita</taxon>
        <taxon>Aculeata</taxon>
        <taxon>Formicoidea</taxon>
        <taxon>Formicidae</taxon>
        <taxon>Dorylinae</taxon>
        <taxon>Ooceraea</taxon>
    </lineage>
</organism>
<keyword evidence="2" id="KW-1185">Reference proteome</keyword>